<comment type="caution">
    <text evidence="3">The sequence shown here is derived from an EMBL/GenBank/DDBJ whole genome shotgun (WGS) entry which is preliminary data.</text>
</comment>
<evidence type="ECO:0008006" key="5">
    <source>
        <dbReference type="Google" id="ProtNLM"/>
    </source>
</evidence>
<dbReference type="Proteomes" id="UP000624709">
    <property type="component" value="Unassembled WGS sequence"/>
</dbReference>
<name>A0ABQ4BS27_9ACTN</name>
<gene>
    <name evidence="3" type="ORF">Apa02nite_095830</name>
</gene>
<reference evidence="3 4" key="1">
    <citation type="submission" date="2021-01" db="EMBL/GenBank/DDBJ databases">
        <title>Whole genome shotgun sequence of Actinoplanes palleronii NBRC 14916.</title>
        <authorList>
            <person name="Komaki H."/>
            <person name="Tamura T."/>
        </authorList>
    </citation>
    <scope>NUCLEOTIDE SEQUENCE [LARGE SCALE GENOMIC DNA]</scope>
    <source>
        <strain evidence="3 4">NBRC 14916</strain>
    </source>
</reference>
<dbReference type="RefSeq" id="WP_203831054.1">
    <property type="nucleotide sequence ID" value="NZ_BAAATY010000065.1"/>
</dbReference>
<organism evidence="3 4">
    <name type="scientific">Actinoplanes palleronii</name>
    <dbReference type="NCBI Taxonomy" id="113570"/>
    <lineage>
        <taxon>Bacteria</taxon>
        <taxon>Bacillati</taxon>
        <taxon>Actinomycetota</taxon>
        <taxon>Actinomycetes</taxon>
        <taxon>Micromonosporales</taxon>
        <taxon>Micromonosporaceae</taxon>
        <taxon>Actinoplanes</taxon>
    </lineage>
</organism>
<protein>
    <recommendedName>
        <fullName evidence="5">Gram-positive cocci surface proteins LPxTG domain-containing protein</fullName>
    </recommendedName>
</protein>
<sequence length="168" mass="16563">MRLTVPAAGAAMFTALAVAGAPAVLLPATAARAADAVFLELNPSTVRAGDVVSLRASCNSNAKAATVTAAPIGSVPVEPDFNFLTATATVPADQKAGDYKVTLHCPDDKTASANLHVVAKVEPARGPATGGGGTAPGPEASLLVGGGLTVMVAAGALALLSVRRRRPS</sequence>
<evidence type="ECO:0000256" key="1">
    <source>
        <dbReference type="SAM" id="Phobius"/>
    </source>
</evidence>
<evidence type="ECO:0000256" key="2">
    <source>
        <dbReference type="SAM" id="SignalP"/>
    </source>
</evidence>
<keyword evidence="1" id="KW-0472">Membrane</keyword>
<dbReference type="EMBL" id="BOMS01000174">
    <property type="protein sequence ID" value="GIE73475.1"/>
    <property type="molecule type" value="Genomic_DNA"/>
</dbReference>
<keyword evidence="4" id="KW-1185">Reference proteome</keyword>
<keyword evidence="1" id="KW-0812">Transmembrane</keyword>
<proteinExistence type="predicted"/>
<evidence type="ECO:0000313" key="3">
    <source>
        <dbReference type="EMBL" id="GIE73475.1"/>
    </source>
</evidence>
<feature type="transmembrane region" description="Helical" evidence="1">
    <location>
        <begin position="142"/>
        <end position="162"/>
    </location>
</feature>
<evidence type="ECO:0000313" key="4">
    <source>
        <dbReference type="Proteomes" id="UP000624709"/>
    </source>
</evidence>
<feature type="chain" id="PRO_5045752568" description="Gram-positive cocci surface proteins LPxTG domain-containing protein" evidence="2">
    <location>
        <begin position="34"/>
        <end position="168"/>
    </location>
</feature>
<keyword evidence="1" id="KW-1133">Transmembrane helix</keyword>
<keyword evidence="2" id="KW-0732">Signal</keyword>
<feature type="signal peptide" evidence="2">
    <location>
        <begin position="1"/>
        <end position="33"/>
    </location>
</feature>
<accession>A0ABQ4BS27</accession>